<dbReference type="PANTHER" id="PTHR37318">
    <property type="entry name" value="BSL7504 PROTEIN"/>
    <property type="match status" value="1"/>
</dbReference>
<feature type="domain" description="Winged helix DNA-binding" evidence="1">
    <location>
        <begin position="18"/>
        <end position="95"/>
    </location>
</feature>
<keyword evidence="3" id="KW-1185">Reference proteome</keyword>
<dbReference type="InterPro" id="IPR036388">
    <property type="entry name" value="WH-like_DNA-bd_sf"/>
</dbReference>
<sequence>MSHPSKDLDTLIHPPLGFSLIAALCNLEDVDLRFLADLLEVGDSTLSHTLAAMRDAGLVEVHEESAGRRNRTWVGVTDEGRRAFNRHVEALREIIASGT</sequence>
<evidence type="ECO:0000313" key="2">
    <source>
        <dbReference type="EMBL" id="QEU83757.1"/>
    </source>
</evidence>
<dbReference type="Pfam" id="PF13601">
    <property type="entry name" value="HTH_34"/>
    <property type="match status" value="1"/>
</dbReference>
<protein>
    <submittedName>
        <fullName evidence="2">ArsR family transcriptional regulator</fullName>
    </submittedName>
</protein>
<name>A0ABX6A7M9_STRVD</name>
<organism evidence="2 3">
    <name type="scientific">Streptomyces viridosporus T7A</name>
    <dbReference type="NCBI Taxonomy" id="665577"/>
    <lineage>
        <taxon>Bacteria</taxon>
        <taxon>Bacillati</taxon>
        <taxon>Actinomycetota</taxon>
        <taxon>Actinomycetes</taxon>
        <taxon>Kitasatosporales</taxon>
        <taxon>Streptomycetaceae</taxon>
        <taxon>Streptomyces</taxon>
    </lineage>
</organism>
<dbReference type="PANTHER" id="PTHR37318:SF1">
    <property type="entry name" value="BSL7504 PROTEIN"/>
    <property type="match status" value="1"/>
</dbReference>
<reference evidence="2 3" key="1">
    <citation type="submission" date="2017-09" db="EMBL/GenBank/DDBJ databases">
        <authorList>
            <person name="Lee N."/>
            <person name="Cho B.-K."/>
        </authorList>
    </citation>
    <scope>NUCLEOTIDE SEQUENCE [LARGE SCALE GENOMIC DNA]</scope>
    <source>
        <strain evidence="2 3">ATCC 39115</strain>
    </source>
</reference>
<dbReference type="Gene3D" id="1.10.10.10">
    <property type="entry name" value="Winged helix-like DNA-binding domain superfamily/Winged helix DNA-binding domain"/>
    <property type="match status" value="1"/>
</dbReference>
<gene>
    <name evidence="2" type="ORF">CP969_02860</name>
</gene>
<accession>A0ABX6A7M9</accession>
<dbReference type="RefSeq" id="WP_078495473.1">
    <property type="nucleotide sequence ID" value="NZ_CP023700.1"/>
</dbReference>
<evidence type="ECO:0000259" key="1">
    <source>
        <dbReference type="Pfam" id="PF13601"/>
    </source>
</evidence>
<proteinExistence type="predicted"/>
<dbReference type="SUPFAM" id="SSF46785">
    <property type="entry name" value="Winged helix' DNA-binding domain"/>
    <property type="match status" value="1"/>
</dbReference>
<dbReference type="InterPro" id="IPR036390">
    <property type="entry name" value="WH_DNA-bd_sf"/>
</dbReference>
<dbReference type="InterPro" id="IPR027395">
    <property type="entry name" value="WH_DNA-bd_dom"/>
</dbReference>
<dbReference type="EMBL" id="CP023700">
    <property type="protein sequence ID" value="QEU83757.1"/>
    <property type="molecule type" value="Genomic_DNA"/>
</dbReference>
<evidence type="ECO:0000313" key="3">
    <source>
        <dbReference type="Proteomes" id="UP000327143"/>
    </source>
</evidence>
<dbReference type="Proteomes" id="UP000327143">
    <property type="component" value="Chromosome"/>
</dbReference>